<dbReference type="Gene3D" id="3.30.40.10">
    <property type="entry name" value="Zinc/RING finger domain, C3HC4 (zinc finger)"/>
    <property type="match status" value="1"/>
</dbReference>
<evidence type="ECO:0000313" key="18">
    <source>
        <dbReference type="EMBL" id="VVT46457.1"/>
    </source>
</evidence>
<comment type="subunit">
    <text evidence="15">Component of the PEX2-PEX10-PEX12 retrotranslocation channel, composed of PEX2, PEX10 and PEX12.</text>
</comment>
<evidence type="ECO:0000256" key="3">
    <source>
        <dbReference type="ARBA" id="ARBA00008704"/>
    </source>
</evidence>
<evidence type="ECO:0000256" key="9">
    <source>
        <dbReference type="ARBA" id="ARBA00022833"/>
    </source>
</evidence>
<keyword evidence="8" id="KW-0863">Zinc-finger</keyword>
<gene>
    <name evidence="18" type="ORF">SAPINGB_P001223</name>
</gene>
<dbReference type="GO" id="GO:0016562">
    <property type="term" value="P:protein import into peroxisome matrix, receptor recycling"/>
    <property type="evidence" value="ECO:0007669"/>
    <property type="project" value="UniProtKB-ARBA"/>
</dbReference>
<dbReference type="InterPro" id="IPR006845">
    <property type="entry name" value="Pex_N"/>
</dbReference>
<evidence type="ECO:0000256" key="6">
    <source>
        <dbReference type="ARBA" id="ARBA00022692"/>
    </source>
</evidence>
<evidence type="ECO:0000256" key="2">
    <source>
        <dbReference type="ARBA" id="ARBA00004906"/>
    </source>
</evidence>
<dbReference type="Proteomes" id="UP000398389">
    <property type="component" value="Unassembled WGS sequence"/>
</dbReference>
<dbReference type="InterPro" id="IPR017375">
    <property type="entry name" value="PEX12"/>
</dbReference>
<keyword evidence="7" id="KW-0479">Metal-binding</keyword>
<dbReference type="OrthoDB" id="107372at2759"/>
<comment type="pathway">
    <text evidence="2">Protein modification; protein ubiquitination.</text>
</comment>
<dbReference type="GO" id="GO:0005778">
    <property type="term" value="C:peroxisomal membrane"/>
    <property type="evidence" value="ECO:0007669"/>
    <property type="project" value="UniProtKB-SubCell"/>
</dbReference>
<dbReference type="GO" id="GO:0006513">
    <property type="term" value="P:protein monoubiquitination"/>
    <property type="evidence" value="ECO:0007669"/>
    <property type="project" value="TreeGrafter"/>
</dbReference>
<organism evidence="18 19">
    <name type="scientific">Magnusiomyces paraingens</name>
    <dbReference type="NCBI Taxonomy" id="2606893"/>
    <lineage>
        <taxon>Eukaryota</taxon>
        <taxon>Fungi</taxon>
        <taxon>Dikarya</taxon>
        <taxon>Ascomycota</taxon>
        <taxon>Saccharomycotina</taxon>
        <taxon>Dipodascomycetes</taxon>
        <taxon>Dipodascales</taxon>
        <taxon>Dipodascaceae</taxon>
        <taxon>Magnusiomyces</taxon>
    </lineage>
</organism>
<feature type="domain" description="Pex N-terminal" evidence="17">
    <location>
        <begin position="26"/>
        <end position="308"/>
    </location>
</feature>
<keyword evidence="19" id="KW-1185">Reference proteome</keyword>
<evidence type="ECO:0000256" key="1">
    <source>
        <dbReference type="ARBA" id="ARBA00004585"/>
    </source>
</evidence>
<keyword evidence="11" id="KW-1133">Transmembrane helix</keyword>
<evidence type="ECO:0000256" key="16">
    <source>
        <dbReference type="SAM" id="MobiDB-lite"/>
    </source>
</evidence>
<dbReference type="GO" id="GO:0004842">
    <property type="term" value="F:ubiquitin-protein transferase activity"/>
    <property type="evidence" value="ECO:0007669"/>
    <property type="project" value="TreeGrafter"/>
</dbReference>
<evidence type="ECO:0000256" key="7">
    <source>
        <dbReference type="ARBA" id="ARBA00022723"/>
    </source>
</evidence>
<keyword evidence="6" id="KW-0812">Transmembrane</keyword>
<keyword evidence="5" id="KW-0813">Transport</keyword>
<evidence type="ECO:0000256" key="8">
    <source>
        <dbReference type="ARBA" id="ARBA00022771"/>
    </source>
</evidence>
<evidence type="ECO:0000256" key="11">
    <source>
        <dbReference type="ARBA" id="ARBA00022989"/>
    </source>
</evidence>
<proteinExistence type="inferred from homology"/>
<evidence type="ECO:0000256" key="13">
    <source>
        <dbReference type="ARBA" id="ARBA00023140"/>
    </source>
</evidence>
<dbReference type="SUPFAM" id="SSF57850">
    <property type="entry name" value="RING/U-box"/>
    <property type="match status" value="1"/>
</dbReference>
<reference evidence="18 19" key="1">
    <citation type="submission" date="2019-09" db="EMBL/GenBank/DDBJ databases">
        <authorList>
            <person name="Brejova B."/>
        </authorList>
    </citation>
    <scope>NUCLEOTIDE SEQUENCE [LARGE SCALE GENOMIC DNA]</scope>
</reference>
<comment type="subcellular location">
    <subcellularLocation>
        <location evidence="1">Peroxisome membrane</location>
        <topology evidence="1">Multi-pass membrane protein</topology>
    </subcellularLocation>
</comment>
<keyword evidence="13" id="KW-0576">Peroxisome</keyword>
<dbReference type="AlphaFoldDB" id="A0A5E8B6F5"/>
<feature type="compositionally biased region" description="Acidic residues" evidence="16">
    <location>
        <begin position="344"/>
        <end position="365"/>
    </location>
</feature>
<sequence length="457" mass="51904">MDYFSSLNASALDPDSPTLFELISAHELSDLIGPSLRYILTHYAQRHPRYLLRLATRFDEIYAAATAAVEYHHLKNWNSTFTEKFYGVKRVRVLPSAGQLPRARHAAPIMVDNMRRLTHTQVLLSVAAAVLGPYLREKMDAKYETLKARALVRNMDTEYVRIMSDENVTWTEKFWFLRDYVFFKVYPAFTATRSAITLLFYLSYMFNRQSSAHSLLDWLLGFKYSRLNANDYDLADKRAGIVSQDLSPGGSGPSDDDDDNTPLLGRLINLVTTQTGRKQIRGAALSGLSYALPTAMFLLKFLEWWSASDFAHKLAATGGRRGMLEGNLPTPLPSSLEKSKVEQVDEDDEEEEEEEQEKEKEEEQEVSEKVSINLPRETYTKIVRDSRLCPLCAEPVTNATAIETGVVFCYPCIYKHLENGTSEDGGRCPVTGTRLLQCRYNADRETWDVGGLRRLMI</sequence>
<accession>A0A5E8B6F5</accession>
<evidence type="ECO:0000259" key="17">
    <source>
        <dbReference type="Pfam" id="PF04757"/>
    </source>
</evidence>
<comment type="similarity">
    <text evidence="3">Belongs to the pex2/pex10/pex12 family.</text>
</comment>
<dbReference type="GO" id="GO:1990429">
    <property type="term" value="C:peroxisomal importomer complex"/>
    <property type="evidence" value="ECO:0007669"/>
    <property type="project" value="TreeGrafter"/>
</dbReference>
<name>A0A5E8B6F5_9ASCO</name>
<dbReference type="GO" id="GO:0008270">
    <property type="term" value="F:zinc ion binding"/>
    <property type="evidence" value="ECO:0007669"/>
    <property type="project" value="UniProtKB-KW"/>
</dbReference>
<evidence type="ECO:0000256" key="4">
    <source>
        <dbReference type="ARBA" id="ARBA00018980"/>
    </source>
</evidence>
<evidence type="ECO:0000256" key="15">
    <source>
        <dbReference type="ARBA" id="ARBA00034505"/>
    </source>
</evidence>
<dbReference type="PANTHER" id="PTHR12888">
    <property type="entry name" value="PEROXISOME ASSEMBLY PROTEIN 12 PEROXIN-12"/>
    <property type="match status" value="1"/>
</dbReference>
<dbReference type="GeneID" id="43580046"/>
<evidence type="ECO:0000256" key="5">
    <source>
        <dbReference type="ARBA" id="ARBA00022448"/>
    </source>
</evidence>
<evidence type="ECO:0000256" key="14">
    <source>
        <dbReference type="ARBA" id="ARBA00029692"/>
    </source>
</evidence>
<feature type="region of interest" description="Disordered" evidence="16">
    <location>
        <begin position="321"/>
        <end position="369"/>
    </location>
</feature>
<keyword evidence="9" id="KW-0862">Zinc</keyword>
<keyword evidence="10" id="KW-0653">Protein transport</keyword>
<evidence type="ECO:0000256" key="10">
    <source>
        <dbReference type="ARBA" id="ARBA00022927"/>
    </source>
</evidence>
<dbReference type="EMBL" id="CABVLU010000001">
    <property type="protein sequence ID" value="VVT46457.1"/>
    <property type="molecule type" value="Genomic_DNA"/>
</dbReference>
<dbReference type="InterPro" id="IPR013083">
    <property type="entry name" value="Znf_RING/FYVE/PHD"/>
</dbReference>
<dbReference type="Pfam" id="PF04757">
    <property type="entry name" value="Pex2_Pex12"/>
    <property type="match status" value="1"/>
</dbReference>
<evidence type="ECO:0000313" key="19">
    <source>
        <dbReference type="Proteomes" id="UP000398389"/>
    </source>
</evidence>
<dbReference type="PANTHER" id="PTHR12888:SF0">
    <property type="entry name" value="PEROXISOME ASSEMBLY PROTEIN 12"/>
    <property type="match status" value="1"/>
</dbReference>
<dbReference type="RefSeq" id="XP_031851837.1">
    <property type="nucleotide sequence ID" value="XM_031995946.1"/>
</dbReference>
<keyword evidence="12" id="KW-0472">Membrane</keyword>
<protein>
    <recommendedName>
        <fullName evidence="4">Peroxisome assembly protein 12</fullName>
    </recommendedName>
    <alternativeName>
        <fullName evidence="14">Peroxin-12</fullName>
    </alternativeName>
</protein>
<evidence type="ECO:0000256" key="12">
    <source>
        <dbReference type="ARBA" id="ARBA00023136"/>
    </source>
</evidence>